<dbReference type="Pfam" id="PF08613">
    <property type="entry name" value="Cyclin"/>
    <property type="match status" value="1"/>
</dbReference>
<gene>
    <name evidence="1" type="ORF">MBM_09489</name>
</gene>
<keyword evidence="2" id="KW-1185">Reference proteome</keyword>
<evidence type="ECO:0000313" key="2">
    <source>
        <dbReference type="Proteomes" id="UP000006753"/>
    </source>
</evidence>
<dbReference type="AlphaFoldDB" id="K1XIL2"/>
<dbReference type="RefSeq" id="XP_007297378.1">
    <property type="nucleotide sequence ID" value="XM_007297316.1"/>
</dbReference>
<reference evidence="1 2" key="1">
    <citation type="journal article" date="2012" name="BMC Genomics">
        <title>Sequencing the genome of Marssonina brunnea reveals fungus-poplar co-evolution.</title>
        <authorList>
            <person name="Zhu S."/>
            <person name="Cao Y.-Z."/>
            <person name="Jiang C."/>
            <person name="Tan B.-Y."/>
            <person name="Wang Z."/>
            <person name="Feng S."/>
            <person name="Zhang L."/>
            <person name="Su X.-H."/>
            <person name="Brejova B."/>
            <person name="Vinar T."/>
            <person name="Xu M."/>
            <person name="Wang M.-X."/>
            <person name="Zhang S.-G."/>
            <person name="Huang M.-R."/>
            <person name="Wu R."/>
            <person name="Zhou Y."/>
        </authorList>
    </citation>
    <scope>NUCLEOTIDE SEQUENCE [LARGE SCALE GENOMIC DNA]</scope>
    <source>
        <strain evidence="1 2">MB_m1</strain>
    </source>
</reference>
<dbReference type="OMA" id="QVWRMLT"/>
<sequence>MMTSGGVCAVLDYEIDQMTEYIAEMAQRIVLPNAMVTPSFRKFVQGLLTSTRLPSTTILLGMNYLARRMNILKAAGTSGLPTEKISEGTVWRMLTIGLLLGSKFLDDNTFQNRSWSEVSGIAVTELNTREQDWLEAMDWNLYVNLDESKDFNAWIQSWEEWRVARNMQRKATRMAPVPLAPIDTSVQRPRPYPQAYHGYPKTASRERPQSGFHAGYDHSAWSAYPTPQLTPPSAPESGLNTPEYNASATGGAPRWNDWAMYNQGSRGFQPQTHVPFVPTQIATQLTPFTPYGHHFGHYNHNSNNNNNTIWDHGAADCTCGCSMHAKQQPYFMNHGYGQQITAG</sequence>
<dbReference type="GeneID" id="18765424"/>
<dbReference type="InterPro" id="IPR013922">
    <property type="entry name" value="Cyclin_PHO80-like"/>
</dbReference>
<dbReference type="EMBL" id="JH921459">
    <property type="protein sequence ID" value="EKD12314.1"/>
    <property type="molecule type" value="Genomic_DNA"/>
</dbReference>
<dbReference type="InParanoid" id="K1XIL2"/>
<protein>
    <submittedName>
        <fullName evidence="1">Meiotically up-regulated 80 protein</fullName>
    </submittedName>
</protein>
<dbReference type="STRING" id="1072389.K1XIL2"/>
<dbReference type="PANTHER" id="PTHR15615">
    <property type="match status" value="1"/>
</dbReference>
<evidence type="ECO:0000313" key="1">
    <source>
        <dbReference type="EMBL" id="EKD12314.1"/>
    </source>
</evidence>
<dbReference type="eggNOG" id="ENOG502RYK1">
    <property type="taxonomic scope" value="Eukaryota"/>
</dbReference>
<dbReference type="GO" id="GO:0005634">
    <property type="term" value="C:nucleus"/>
    <property type="evidence" value="ECO:0007669"/>
    <property type="project" value="TreeGrafter"/>
</dbReference>
<accession>K1XIL2</accession>
<dbReference type="HOGENOM" id="CLU_030504_0_0_1"/>
<dbReference type="PANTHER" id="PTHR15615:SF27">
    <property type="entry name" value="PHO85 CYCLIN CLG1"/>
    <property type="match status" value="1"/>
</dbReference>
<dbReference type="GO" id="GO:0000307">
    <property type="term" value="C:cyclin-dependent protein kinase holoenzyme complex"/>
    <property type="evidence" value="ECO:0007669"/>
    <property type="project" value="TreeGrafter"/>
</dbReference>
<dbReference type="GO" id="GO:0019901">
    <property type="term" value="F:protein kinase binding"/>
    <property type="evidence" value="ECO:0007669"/>
    <property type="project" value="InterPro"/>
</dbReference>
<dbReference type="OrthoDB" id="244495at2759"/>
<proteinExistence type="predicted"/>
<name>K1XIL2_MARBU</name>
<organism evidence="1 2">
    <name type="scientific">Marssonina brunnea f. sp. multigermtubi (strain MB_m1)</name>
    <name type="common">Marssonina leaf spot fungus</name>
    <dbReference type="NCBI Taxonomy" id="1072389"/>
    <lineage>
        <taxon>Eukaryota</taxon>
        <taxon>Fungi</taxon>
        <taxon>Dikarya</taxon>
        <taxon>Ascomycota</taxon>
        <taxon>Pezizomycotina</taxon>
        <taxon>Leotiomycetes</taxon>
        <taxon>Helotiales</taxon>
        <taxon>Drepanopezizaceae</taxon>
        <taxon>Drepanopeziza</taxon>
    </lineage>
</organism>
<dbReference type="Proteomes" id="UP000006753">
    <property type="component" value="Unassembled WGS sequence"/>
</dbReference>
<dbReference type="KEGG" id="mbe:MBM_09489"/>
<dbReference type="Gene3D" id="1.10.472.10">
    <property type="entry name" value="Cyclin-like"/>
    <property type="match status" value="1"/>
</dbReference>
<dbReference type="GO" id="GO:0016538">
    <property type="term" value="F:cyclin-dependent protein serine/threonine kinase regulator activity"/>
    <property type="evidence" value="ECO:0007669"/>
    <property type="project" value="TreeGrafter"/>
</dbReference>
<dbReference type="CDD" id="cd20557">
    <property type="entry name" value="CYCLIN_ScPCL1-like"/>
    <property type="match status" value="1"/>
</dbReference>